<gene>
    <name evidence="4" type="ORF">A4G23_02728</name>
</gene>
<dbReference type="Proteomes" id="UP000095349">
    <property type="component" value="Chromosome"/>
</dbReference>
<organism evidence="4 5">
    <name type="scientific">Streptomyces rubrolavendulae</name>
    <dbReference type="NCBI Taxonomy" id="285473"/>
    <lineage>
        <taxon>Bacteria</taxon>
        <taxon>Bacillati</taxon>
        <taxon>Actinomycetota</taxon>
        <taxon>Actinomycetes</taxon>
        <taxon>Kitasatosporales</taxon>
        <taxon>Streptomycetaceae</taxon>
        <taxon>Streptomyces</taxon>
    </lineage>
</organism>
<dbReference type="KEGG" id="srn:A4G23_02728"/>
<feature type="compositionally biased region" description="Gly residues" evidence="1">
    <location>
        <begin position="422"/>
        <end position="432"/>
    </location>
</feature>
<evidence type="ECO:0000256" key="2">
    <source>
        <dbReference type="SAM" id="Phobius"/>
    </source>
</evidence>
<keyword evidence="2" id="KW-0472">Membrane</keyword>
<dbReference type="STRING" id="285473.A4G23_02728"/>
<evidence type="ECO:0000256" key="1">
    <source>
        <dbReference type="SAM" id="MobiDB-lite"/>
    </source>
</evidence>
<keyword evidence="2" id="KW-0812">Transmembrane</keyword>
<accession>A0A1D8G350</accession>
<feature type="region of interest" description="Disordered" evidence="1">
    <location>
        <begin position="180"/>
        <end position="226"/>
    </location>
</feature>
<evidence type="ECO:0000313" key="4">
    <source>
        <dbReference type="EMBL" id="AOT59871.1"/>
    </source>
</evidence>
<keyword evidence="3" id="KW-0732">Signal</keyword>
<dbReference type="PATRIC" id="fig|285473.5.peg.2851"/>
<proteinExistence type="predicted"/>
<feature type="compositionally biased region" description="Gly residues" evidence="1">
    <location>
        <begin position="441"/>
        <end position="453"/>
    </location>
</feature>
<protein>
    <submittedName>
        <fullName evidence="4">Uncharacterized protein</fullName>
    </submittedName>
</protein>
<reference evidence="4 5" key="1">
    <citation type="submission" date="2016-09" db="EMBL/GenBank/DDBJ databases">
        <title>Streptomyces rubrolavendulae MJM4426 Genome sequencing and assembly.</title>
        <authorList>
            <person name="Kim J.-G."/>
        </authorList>
    </citation>
    <scope>NUCLEOTIDE SEQUENCE [LARGE SCALE GENOMIC DNA]</scope>
    <source>
        <strain evidence="4 5">MJM4426</strain>
    </source>
</reference>
<feature type="transmembrane region" description="Helical" evidence="2">
    <location>
        <begin position="393"/>
        <end position="415"/>
    </location>
</feature>
<keyword evidence="5" id="KW-1185">Reference proteome</keyword>
<dbReference type="EMBL" id="CP017316">
    <property type="protein sequence ID" value="AOT59871.1"/>
    <property type="molecule type" value="Genomic_DNA"/>
</dbReference>
<feature type="signal peptide" evidence="3">
    <location>
        <begin position="1"/>
        <end position="26"/>
    </location>
</feature>
<evidence type="ECO:0000313" key="5">
    <source>
        <dbReference type="Proteomes" id="UP000095349"/>
    </source>
</evidence>
<feature type="region of interest" description="Disordered" evidence="1">
    <location>
        <begin position="422"/>
        <end position="474"/>
    </location>
</feature>
<sequence>MRGGVAALAAGALLLASGAGAPQALAAGEAGPYAYAPDARPVRGASTTSDAPRLEAGAVYRDTLPKGGKLVYRVDLDDAGHAYVSAVAVPPQGAALSFQDGVKVSLQDRDGFDCGSGSARFGSAGFARPVAAHAERALDPDRTLCQEAGSYYVVVERDGKESSSGAPWGLELRHVLEPKPKAAGPTEAPGGWPSASPAPPAGGPRERAGGTGFADAPGLTEGEWTDRIRPGESRFYRVPVDWGQQLFVSADLGSSAGTGFVGSALPVSLYNPALGLVDSADSLSYDGRQKSAAFDPLPPVAYENRFASDSATSNVRFAGWYYLSVSLHPKVGETFGDRRYGLTLRVNVEGEPQAAPPYAGPAGIFAVTEDDRRAAADGGTGAEAAPDAGTMRLVAAGGFGAGTVLLAGLGLWTVLARRRAGAAGGPPAGGTAPGSAAGAAGAAGGAGAVGAAGGPVPPSADAPAGSGPPRGRGW</sequence>
<evidence type="ECO:0000256" key="3">
    <source>
        <dbReference type="SAM" id="SignalP"/>
    </source>
</evidence>
<feature type="chain" id="PRO_5009107064" evidence="3">
    <location>
        <begin position="27"/>
        <end position="474"/>
    </location>
</feature>
<keyword evidence="2" id="KW-1133">Transmembrane helix</keyword>
<name>A0A1D8G350_9ACTN</name>
<dbReference type="AlphaFoldDB" id="A0A1D8G350"/>